<evidence type="ECO:0000313" key="2">
    <source>
        <dbReference type="Proteomes" id="UP000003494"/>
    </source>
</evidence>
<dbReference type="eggNOG" id="ENOG5032URK">
    <property type="taxonomic scope" value="Bacteria"/>
</dbReference>
<protein>
    <submittedName>
        <fullName evidence="1">Addiction module antitoxin, RelB/DinJ family</fullName>
    </submittedName>
</protein>
<dbReference type="Gene3D" id="1.10.1220.10">
    <property type="entry name" value="Met repressor-like"/>
    <property type="match status" value="1"/>
</dbReference>
<dbReference type="AlphaFoldDB" id="C4GC38"/>
<dbReference type="InterPro" id="IPR013321">
    <property type="entry name" value="Arc_rbn_hlx_hlx"/>
</dbReference>
<dbReference type="STRING" id="626523.GCWU000342_01525"/>
<dbReference type="Proteomes" id="UP000003494">
    <property type="component" value="Unassembled WGS sequence"/>
</dbReference>
<proteinExistence type="predicted"/>
<sequence length="94" mass="10561">MQEVIYMAITADMTNFTFKVDKKTREEYSSLCDSLGLTMSSATLALVRQAVRNQGMSFSLRDENGFTPAEAAELKRRISDVRKGNAVHHDLTED</sequence>
<accession>C4GC38</accession>
<comment type="caution">
    <text evidence="1">The sequence shown here is derived from an EMBL/GenBank/DDBJ whole genome shotgun (WGS) entry which is preliminary data.</text>
</comment>
<evidence type="ECO:0000313" key="1">
    <source>
        <dbReference type="EMBL" id="EEP27980.1"/>
    </source>
</evidence>
<reference evidence="1" key="1">
    <citation type="submission" date="2009-04" db="EMBL/GenBank/DDBJ databases">
        <authorList>
            <person name="Weinstock G."/>
            <person name="Sodergren E."/>
            <person name="Clifton S."/>
            <person name="Fulton L."/>
            <person name="Fulton B."/>
            <person name="Courtney L."/>
            <person name="Fronick C."/>
            <person name="Harrison M."/>
            <person name="Strong C."/>
            <person name="Farmer C."/>
            <person name="Delahaunty K."/>
            <person name="Markovic C."/>
            <person name="Hall O."/>
            <person name="Minx P."/>
            <person name="Tomlinson C."/>
            <person name="Mitreva M."/>
            <person name="Nelson J."/>
            <person name="Hou S."/>
            <person name="Wollam A."/>
            <person name="Pepin K.H."/>
            <person name="Johnson M."/>
            <person name="Bhonagiri V."/>
            <person name="Nash W.E."/>
            <person name="Warren W."/>
            <person name="Chinwalla A."/>
            <person name="Mardis E.R."/>
            <person name="Wilson R.K."/>
        </authorList>
    </citation>
    <scope>NUCLEOTIDE SEQUENCE [LARGE SCALE GENOMIC DNA]</scope>
    <source>
        <strain evidence="1">DSM 14600</strain>
    </source>
</reference>
<organism evidence="1 2">
    <name type="scientific">Shuttleworthella satelles DSM 14600</name>
    <dbReference type="NCBI Taxonomy" id="626523"/>
    <lineage>
        <taxon>Bacteria</taxon>
        <taxon>Bacillati</taxon>
        <taxon>Bacillota</taxon>
        <taxon>Clostridia</taxon>
        <taxon>Lachnospirales</taxon>
        <taxon>Lachnospiraceae</taxon>
        <taxon>Shuttleworthella</taxon>
    </lineage>
</organism>
<gene>
    <name evidence="1" type="ORF">GCWU000342_01525</name>
</gene>
<dbReference type="EMBL" id="ACIP02000003">
    <property type="protein sequence ID" value="EEP27980.1"/>
    <property type="molecule type" value="Genomic_DNA"/>
</dbReference>
<keyword evidence="2" id="KW-1185">Reference proteome</keyword>
<dbReference type="GO" id="GO:0006355">
    <property type="term" value="P:regulation of DNA-templated transcription"/>
    <property type="evidence" value="ECO:0007669"/>
    <property type="project" value="InterPro"/>
</dbReference>
<name>C4GC38_9FIRM</name>
<dbReference type="HOGENOM" id="CLU_154558_16_1_9"/>